<sequence>MMKNWNSKGMTLVEVLAVLVLGTIIALLAFNVLFGMFFNHKEKIITSANVRDVADYYLENLSNYIFSLSENNVEKIVQSETEGYYIVEKDSPANITGFKKDDGMVSLYVGGEKIESSYPDIKISDFPNTKIVKERNNIYKITLTLEYNGKSKTFNKEVHSIP</sequence>
<evidence type="ECO:0000313" key="5">
    <source>
        <dbReference type="Proteomes" id="UP001595978"/>
    </source>
</evidence>
<name>A0ABW0RCI7_9BACL</name>
<dbReference type="PROSITE" id="PS00409">
    <property type="entry name" value="PROKAR_NTER_METHYL"/>
    <property type="match status" value="1"/>
</dbReference>
<dbReference type="Proteomes" id="UP001595978">
    <property type="component" value="Unassembled WGS sequence"/>
</dbReference>
<comment type="subcellular location">
    <subcellularLocation>
        <location evidence="1">Cell surface</location>
    </subcellularLocation>
</comment>
<keyword evidence="3" id="KW-1133">Transmembrane helix</keyword>
<feature type="transmembrane region" description="Helical" evidence="3">
    <location>
        <begin position="12"/>
        <end position="38"/>
    </location>
</feature>
<keyword evidence="3" id="KW-0812">Transmembrane</keyword>
<comment type="caution">
    <text evidence="4">The sequence shown here is derived from an EMBL/GenBank/DDBJ whole genome shotgun (WGS) entry which is preliminary data.</text>
</comment>
<keyword evidence="2" id="KW-0178">Competence</keyword>
<dbReference type="InterPro" id="IPR012902">
    <property type="entry name" value="N_methyl_site"/>
</dbReference>
<dbReference type="NCBIfam" id="TIGR02532">
    <property type="entry name" value="IV_pilin_GFxxxE"/>
    <property type="match status" value="1"/>
</dbReference>
<reference evidence="5" key="1">
    <citation type="journal article" date="2019" name="Int. J. Syst. Evol. Microbiol.">
        <title>The Global Catalogue of Microorganisms (GCM) 10K type strain sequencing project: providing services to taxonomists for standard genome sequencing and annotation.</title>
        <authorList>
            <consortium name="The Broad Institute Genomics Platform"/>
            <consortium name="The Broad Institute Genome Sequencing Center for Infectious Disease"/>
            <person name="Wu L."/>
            <person name="Ma J."/>
        </authorList>
    </citation>
    <scope>NUCLEOTIDE SEQUENCE [LARGE SCALE GENOMIC DNA]</scope>
    <source>
        <strain evidence="5">CCUG 56331</strain>
    </source>
</reference>
<evidence type="ECO:0000256" key="2">
    <source>
        <dbReference type="ARBA" id="ARBA00023287"/>
    </source>
</evidence>
<proteinExistence type="predicted"/>
<evidence type="ECO:0000256" key="3">
    <source>
        <dbReference type="SAM" id="Phobius"/>
    </source>
</evidence>
<dbReference type="Pfam" id="PF07963">
    <property type="entry name" value="N_methyl"/>
    <property type="match status" value="1"/>
</dbReference>
<dbReference type="EMBL" id="JBHSNQ010000048">
    <property type="protein sequence ID" value="MFC5541150.1"/>
    <property type="molecule type" value="Genomic_DNA"/>
</dbReference>
<dbReference type="RefSeq" id="WP_342469769.1">
    <property type="nucleotide sequence ID" value="NZ_JBHSNQ010000048.1"/>
</dbReference>
<organism evidence="4 5">
    <name type="scientific">Ureibacillus suwonensis</name>
    <dbReference type="NCBI Taxonomy" id="313007"/>
    <lineage>
        <taxon>Bacteria</taxon>
        <taxon>Bacillati</taxon>
        <taxon>Bacillota</taxon>
        <taxon>Bacilli</taxon>
        <taxon>Bacillales</taxon>
        <taxon>Caryophanaceae</taxon>
        <taxon>Ureibacillus</taxon>
    </lineage>
</organism>
<keyword evidence="5" id="KW-1185">Reference proteome</keyword>
<gene>
    <name evidence="4" type="ORF">ACFPOH_05075</name>
</gene>
<evidence type="ECO:0000256" key="1">
    <source>
        <dbReference type="ARBA" id="ARBA00004241"/>
    </source>
</evidence>
<keyword evidence="3" id="KW-0472">Membrane</keyword>
<accession>A0ABW0RCI7</accession>
<protein>
    <submittedName>
        <fullName evidence="4">Prepilin-type N-terminal cleavage/methylation domain-containing protein</fullName>
    </submittedName>
</protein>
<evidence type="ECO:0000313" key="4">
    <source>
        <dbReference type="EMBL" id="MFC5541150.1"/>
    </source>
</evidence>